<gene>
    <name evidence="2" type="ORF">ACFR9T_16305</name>
</gene>
<keyword evidence="3" id="KW-1185">Reference proteome</keyword>
<dbReference type="EMBL" id="JBHUDB010000024">
    <property type="protein sequence ID" value="MFD1572121.1"/>
    <property type="molecule type" value="Genomic_DNA"/>
</dbReference>
<evidence type="ECO:0000256" key="1">
    <source>
        <dbReference type="SAM" id="MobiDB-lite"/>
    </source>
</evidence>
<organism evidence="2 3">
    <name type="scientific">Halorubrum laminariae</name>
    <dbReference type="NCBI Taxonomy" id="1433523"/>
    <lineage>
        <taxon>Archaea</taxon>
        <taxon>Methanobacteriati</taxon>
        <taxon>Methanobacteriota</taxon>
        <taxon>Stenosarchaea group</taxon>
        <taxon>Halobacteria</taxon>
        <taxon>Halobacteriales</taxon>
        <taxon>Haloferacaceae</taxon>
        <taxon>Halorubrum</taxon>
    </lineage>
</organism>
<evidence type="ECO:0000313" key="3">
    <source>
        <dbReference type="Proteomes" id="UP001597185"/>
    </source>
</evidence>
<evidence type="ECO:0000313" key="2">
    <source>
        <dbReference type="EMBL" id="MFD1572121.1"/>
    </source>
</evidence>
<proteinExistence type="predicted"/>
<dbReference type="AlphaFoldDB" id="A0ABD6C4K1"/>
<sequence>MAATVVHNGEVIETTLGFGVEEAIETATEIVSSPVRDPGARLTTSPSKPKNSDQPVSSFRKQIR</sequence>
<comment type="caution">
    <text evidence="2">The sequence shown here is derived from an EMBL/GenBank/DDBJ whole genome shotgun (WGS) entry which is preliminary data.</text>
</comment>
<dbReference type="RefSeq" id="WP_256419485.1">
    <property type="nucleotide sequence ID" value="NZ_JANHDL010000023.1"/>
</dbReference>
<accession>A0ABD6C4K1</accession>
<dbReference type="Proteomes" id="UP001597185">
    <property type="component" value="Unassembled WGS sequence"/>
</dbReference>
<feature type="region of interest" description="Disordered" evidence="1">
    <location>
        <begin position="29"/>
        <end position="64"/>
    </location>
</feature>
<protein>
    <submittedName>
        <fullName evidence="2">Uncharacterized protein</fullName>
    </submittedName>
</protein>
<name>A0ABD6C4K1_9EURY</name>
<feature type="compositionally biased region" description="Polar residues" evidence="1">
    <location>
        <begin position="42"/>
        <end position="64"/>
    </location>
</feature>
<reference evidence="2 3" key="1">
    <citation type="journal article" date="2019" name="Int. J. Syst. Evol. Microbiol.">
        <title>The Global Catalogue of Microorganisms (GCM) 10K type strain sequencing project: providing services to taxonomists for standard genome sequencing and annotation.</title>
        <authorList>
            <consortium name="The Broad Institute Genomics Platform"/>
            <consortium name="The Broad Institute Genome Sequencing Center for Infectious Disease"/>
            <person name="Wu L."/>
            <person name="Ma J."/>
        </authorList>
    </citation>
    <scope>NUCLEOTIDE SEQUENCE [LARGE SCALE GENOMIC DNA]</scope>
    <source>
        <strain evidence="2 3">CGMCC 1.12689</strain>
    </source>
</reference>